<dbReference type="SUPFAM" id="SSF53901">
    <property type="entry name" value="Thiolase-like"/>
    <property type="match status" value="1"/>
</dbReference>
<feature type="region of interest" description="Disordered" evidence="10">
    <location>
        <begin position="1"/>
        <end position="22"/>
    </location>
</feature>
<dbReference type="InterPro" id="IPR029063">
    <property type="entry name" value="SAM-dependent_MTases_sf"/>
</dbReference>
<dbReference type="SMART" id="SM00826">
    <property type="entry name" value="PKS_DH"/>
    <property type="match status" value="1"/>
</dbReference>
<dbReference type="PROSITE" id="PS00012">
    <property type="entry name" value="PHOSPHOPANTETHEINE"/>
    <property type="match status" value="1"/>
</dbReference>
<dbReference type="GO" id="GO:1901336">
    <property type="term" value="P:lactone biosynthetic process"/>
    <property type="evidence" value="ECO:0007669"/>
    <property type="project" value="UniProtKB-ARBA"/>
</dbReference>
<evidence type="ECO:0000256" key="9">
    <source>
        <dbReference type="PROSITE-ProRule" id="PRU01363"/>
    </source>
</evidence>
<dbReference type="InterPro" id="IPR032821">
    <property type="entry name" value="PKS_assoc"/>
</dbReference>
<dbReference type="InterPro" id="IPR050091">
    <property type="entry name" value="PKS_NRPS_Biosynth_Enz"/>
</dbReference>
<evidence type="ECO:0000256" key="6">
    <source>
        <dbReference type="ARBA" id="ARBA00023002"/>
    </source>
</evidence>
<dbReference type="InterPro" id="IPR042104">
    <property type="entry name" value="PKS_dehydratase_sf"/>
</dbReference>
<dbReference type="InterPro" id="IPR049551">
    <property type="entry name" value="PKS_DH_C"/>
</dbReference>
<protein>
    <recommendedName>
        <fullName evidence="16">Polyketide synthase</fullName>
    </recommendedName>
</protein>
<dbReference type="Gene3D" id="3.40.366.10">
    <property type="entry name" value="Malonyl-Coenzyme A Acyl Carrier Protein, domain 2"/>
    <property type="match status" value="1"/>
</dbReference>
<gene>
    <name evidence="14" type="ORF">PEGY_LOCUS7614</name>
</gene>
<dbReference type="PANTHER" id="PTHR43775">
    <property type="entry name" value="FATTY ACID SYNTHASE"/>
    <property type="match status" value="1"/>
</dbReference>
<dbReference type="InterPro" id="IPR001227">
    <property type="entry name" value="Ac_transferase_dom_sf"/>
</dbReference>
<dbReference type="SUPFAM" id="SSF52151">
    <property type="entry name" value="FabD/lysophospholipase-like"/>
    <property type="match status" value="1"/>
</dbReference>
<dbReference type="Pfam" id="PF00698">
    <property type="entry name" value="Acyl_transf_1"/>
    <property type="match status" value="1"/>
</dbReference>
<evidence type="ECO:0000256" key="8">
    <source>
        <dbReference type="ARBA" id="ARBA00023315"/>
    </source>
</evidence>
<feature type="region of interest" description="N-terminal hotdog fold" evidence="9">
    <location>
        <begin position="1009"/>
        <end position="1147"/>
    </location>
</feature>
<keyword evidence="8" id="KW-0012">Acyltransferase</keyword>
<dbReference type="GO" id="GO:0044550">
    <property type="term" value="P:secondary metabolite biosynthetic process"/>
    <property type="evidence" value="ECO:0007669"/>
    <property type="project" value="TreeGrafter"/>
</dbReference>
<keyword evidence="2" id="KW-0597">Phosphoprotein</keyword>
<dbReference type="SMART" id="SM00822">
    <property type="entry name" value="PKS_KR"/>
    <property type="match status" value="1"/>
</dbReference>
<dbReference type="InterPro" id="IPR011032">
    <property type="entry name" value="GroES-like_sf"/>
</dbReference>
<dbReference type="InterPro" id="IPR018201">
    <property type="entry name" value="Ketoacyl_synth_AS"/>
</dbReference>
<comment type="caution">
    <text evidence="14">The sequence shown here is derived from an EMBL/GenBank/DDBJ whole genome shotgun (WGS) entry which is preliminary data.</text>
</comment>
<dbReference type="EMBL" id="CAJVRC010000882">
    <property type="protein sequence ID" value="CAG8903910.1"/>
    <property type="molecule type" value="Genomic_DNA"/>
</dbReference>
<dbReference type="InterPro" id="IPR020807">
    <property type="entry name" value="PKS_DH"/>
</dbReference>
<name>A0A9W4KLH0_9EURO</name>
<dbReference type="SUPFAM" id="SSF47336">
    <property type="entry name" value="ACP-like"/>
    <property type="match status" value="1"/>
</dbReference>
<keyword evidence="1" id="KW-0596">Phosphopantetheine</keyword>
<dbReference type="GO" id="GO:0004312">
    <property type="term" value="F:fatty acid synthase activity"/>
    <property type="evidence" value="ECO:0007669"/>
    <property type="project" value="TreeGrafter"/>
</dbReference>
<dbReference type="GO" id="GO:0008168">
    <property type="term" value="F:methyltransferase activity"/>
    <property type="evidence" value="ECO:0007669"/>
    <property type="project" value="UniProtKB-KW"/>
</dbReference>
<evidence type="ECO:0000256" key="1">
    <source>
        <dbReference type="ARBA" id="ARBA00022450"/>
    </source>
</evidence>
<feature type="compositionally biased region" description="Low complexity" evidence="10">
    <location>
        <begin position="1"/>
        <end position="18"/>
    </location>
</feature>
<dbReference type="PROSITE" id="PS00606">
    <property type="entry name" value="KS3_1"/>
    <property type="match status" value="1"/>
</dbReference>
<evidence type="ECO:0008006" key="16">
    <source>
        <dbReference type="Google" id="ProtNLM"/>
    </source>
</evidence>
<dbReference type="InterPro" id="IPR013968">
    <property type="entry name" value="PKS_KR"/>
</dbReference>
<dbReference type="Pfam" id="PF08240">
    <property type="entry name" value="ADH_N"/>
    <property type="match status" value="1"/>
</dbReference>
<dbReference type="OrthoDB" id="329835at2759"/>
<feature type="domain" description="Carrier" evidence="11">
    <location>
        <begin position="2313"/>
        <end position="2391"/>
    </location>
</feature>
<dbReference type="SUPFAM" id="SSF55048">
    <property type="entry name" value="Probable ACP-binding domain of malonyl-CoA ACP transacylase"/>
    <property type="match status" value="1"/>
</dbReference>
<dbReference type="SMART" id="SM00827">
    <property type="entry name" value="PKS_AT"/>
    <property type="match status" value="1"/>
</dbReference>
<dbReference type="InterPro" id="IPR036291">
    <property type="entry name" value="NAD(P)-bd_dom_sf"/>
</dbReference>
<dbReference type="Pfam" id="PF23297">
    <property type="entry name" value="ACP_SdgA_C"/>
    <property type="match status" value="1"/>
</dbReference>
<dbReference type="InterPro" id="IPR016039">
    <property type="entry name" value="Thiolase-like"/>
</dbReference>
<dbReference type="GO" id="GO:0006633">
    <property type="term" value="P:fatty acid biosynthetic process"/>
    <property type="evidence" value="ECO:0007669"/>
    <property type="project" value="InterPro"/>
</dbReference>
<dbReference type="InterPro" id="IPR036736">
    <property type="entry name" value="ACP-like_sf"/>
</dbReference>
<dbReference type="CDD" id="cd05195">
    <property type="entry name" value="enoyl_red"/>
    <property type="match status" value="1"/>
</dbReference>
<dbReference type="Gene3D" id="3.90.180.10">
    <property type="entry name" value="Medium-chain alcohol dehydrogenases, catalytic domain"/>
    <property type="match status" value="1"/>
</dbReference>
<dbReference type="InterPro" id="IPR014030">
    <property type="entry name" value="Ketoacyl_synth_N"/>
</dbReference>
<dbReference type="Pfam" id="PF02801">
    <property type="entry name" value="Ketoacyl-synt_C"/>
    <property type="match status" value="1"/>
</dbReference>
<dbReference type="Pfam" id="PF08659">
    <property type="entry name" value="KR"/>
    <property type="match status" value="1"/>
</dbReference>
<dbReference type="InterPro" id="IPR006162">
    <property type="entry name" value="Ppantetheine_attach_site"/>
</dbReference>
<dbReference type="SUPFAM" id="SSF51735">
    <property type="entry name" value="NAD(P)-binding Rossmann-fold domains"/>
    <property type="match status" value="2"/>
</dbReference>
<feature type="region of interest" description="C-terminal hotdog fold" evidence="9">
    <location>
        <begin position="1158"/>
        <end position="1313"/>
    </location>
</feature>
<dbReference type="InterPro" id="IPR013154">
    <property type="entry name" value="ADH-like_N"/>
</dbReference>
<dbReference type="PROSITE" id="PS52019">
    <property type="entry name" value="PKS_MFAS_DH"/>
    <property type="match status" value="1"/>
</dbReference>
<feature type="domain" description="PKS/mFAS DH" evidence="13">
    <location>
        <begin position="1009"/>
        <end position="1313"/>
    </location>
</feature>
<keyword evidence="5" id="KW-0521">NADP</keyword>
<dbReference type="InterPro" id="IPR049552">
    <property type="entry name" value="PKS_DH_N"/>
</dbReference>
<dbReference type="PROSITE" id="PS52004">
    <property type="entry name" value="KS3_2"/>
    <property type="match status" value="1"/>
</dbReference>
<sequence>MPYVKDSSSSGASDSESGPQVLYNGQRIVSDWEYAGGSKATRNEPPLSEQLEPIAVIGMGMLNFDDNHFQDGCVNYRAGCRLPGDVSSPADFWKMMLNKGTGQTPKVPPSRFNIDAHFHENNDRPGSFGVLGGYFLNETLQEFDPSFFGVTPVEAMWMDPQQRKLLEVVYEAFESAGVSLQQVSGSDTACFIATFTSDFQQMSFKEHSFRHSLAATGVDPGIISNRISHIFNLQGPSIVVNTACSSSVYAIHNVCNALRTKECSAAVVGGSNLILTVDQHMNTAKLGVLSPESTCHTFNEHANGYGRAEGVGAVYLKRLSDAIRDGNPIRGVIRSSATNNNGKVTGVGITHPSYAGQCAVIRQAYQRGGPLDPALTGYFETHGTGTAIGDPLEVKAVTDSMNEWRPEDTEPLMIGAVKTNIGHSEAASGLSAIIKAVLTVERGIIPPTRGVTKLNPKIDWKGWQVKVPTEPTPFPAHIPVRRVSVNSFGYGGTNAHIIVEAADSLLAVPQQYRYTTPHGRPRSRITRRALERNRPFLLPFSAHDKPTLKRNIEAHGAVVQQYNLLDLSYTLANCRTLFPNRGFAVTTNAQKEAMFCDGLQHFMFADKKKAGALAFVFTGQGAQWARMGAELMTYYPSFLQSIKRMDTVLEELEDAPEWTLEDTLLEDAKTSRVNMAEFSQPLCTAVQIALVQLLRLWGITPSVTCGHSSGEIAAAYAAGLLSAAEAIALAYYRGKVVCDINTNGAMLAVGLGAEAATPYIEEYNGSVVVACHNSPAGATLSGNADALEAIQEKLTAEKIFARIVKTGGKAYHSHHMMPAATKYEALVRRARNAGNLDGPKLSTDNVRMVSSATSTIFSDTTVLDESYWSANLLSPVLFTQAIHIIGSSAEFSHVDTLIEVGPHSALAGPIRQTKAEYSFERLQYLPTLVRNEHSALSLLKLAGELFLHDYPFNIERATSIEETSPSGKIFCSKGSLIVDLPPYQWDKTKRFWVEGRESREHRQARYMRHDILGSLVPGCSLAEPSWRNFLRIRDLPWLKDHSLGGEAVFPAAGYFSMAMEAVTQIAERAPSPTSVEGYMLRDVSIKQALVTPDDDTGIEVMFNMRPSIHALTEDQTPWWDFNVSSVGEGAHVKEHMAGSIAITTRRHGQSIRSVPNLPQRASGKSWNQALNAVGFYYGPTFQDMENIRFDGKTYAATCDTRIKTTVEGMAGESRHIIHPASVDSCLQLLIVANWAGRSTMMTSGAVPIQVDEVTIWKPTDKQVDGGEATAFSWISPRGFRAFNGHSELKANDNELLVQIRNMRCMAYEAAVPQHAGEPAKPQPYGEMAWKLDVDSLRGNFDLDIASYAELVHFKKPESKILISGEETVEAVLANLPSARTVTAVAPTTKLVDHLKTRFAGVEGLNIQKLDFSEDLEGQSMKEGSYDLVLAPTDLRDNPQIAQRLLAPGGKAVIEVDTDGYVELGIPGKCLSLGNGSTIVLSSEDAMSNGTSHTNGTSSHTVHLVYCEKPSEVMSGLVSALEARGLQTKASRIVDYVDAGDIVLMLADLERPFLQTITEQEFHGLQRITNTAKNLLWVTTGGLFEGKSADSAMASGLIRSLASEQVSLNATLIDFDMETTSNEDLFHIVGHHVTDKLHNSTSVDNEFCVSRGKVFISRLVPSEIINNTYSVDETKPRPTIFDPQLPIVGKLQSGKVLFEIDARVGGPLDSEMVEVRVLATGLNKEDAVIASGTDFPTDFSHEIGGTVIRAGSTASGFTPGDRVVGFSFDKFATVQRVHQSLLQQLKPAESLAEVTSLPMAYGAAIYGLHTLAHIQTGEVVLILAGAGLAGAAAVRITQAAGGYPYVIAESPAQADYIRTQFELEANHVLVGSEISRLREVNGDYKADIIFSSGWVAASVAREAWRHIAPFGRFINCGRKDVLSRSTLDTVPFHRGAQYLSYDLLELYEHKPQAMAQLLKETIDIYRQGSISAPLPLHQKNIANLDEAISSFSDNFEAGKTIILHETSESTVNLLPPRPHLRLHADATYFLVGCLGGLGRSLTAWMMKKGARNFAFLSRSGADSRQASLLVEQLRAAGATVQVFRGDAGAKADVEAALSGIPAERPVRGVINAAMVLKDGLFHNMPYENWTTSIHPKVIGTKNLHQVLQNTPLDFFVTTSSVSGILGTPGQSNYAAANSYLAALARHRRTLQQSSVSIILPMILGIGVVAENTELEDSLKRKGMYGIDEEGVLNAFEIAIIEQSRGGISDHLVVGLEPAELVKAGQEAGEEVDPFWASDVRFSHTVHAMKSRSDDASTGGSQSILASLQSLSFREAVDAVRQHFVAKLARMLMLNAEDFEESRSVASYGVDSMIGAELRNWIFKELALDISFQQLLGPTLTISKFAERVCAKHGIEAV</sequence>
<feature type="domain" description="Ketosynthase family 3 (KS3)" evidence="12">
    <location>
        <begin position="70"/>
        <end position="501"/>
    </location>
</feature>
<evidence type="ECO:0000256" key="3">
    <source>
        <dbReference type="ARBA" id="ARBA00022603"/>
    </source>
</evidence>
<evidence type="ECO:0000256" key="4">
    <source>
        <dbReference type="ARBA" id="ARBA00022679"/>
    </source>
</evidence>
<dbReference type="Gene3D" id="3.10.129.110">
    <property type="entry name" value="Polyketide synthase dehydratase"/>
    <property type="match status" value="1"/>
</dbReference>
<dbReference type="Pfam" id="PF00109">
    <property type="entry name" value="ketoacyl-synt"/>
    <property type="match status" value="1"/>
</dbReference>
<dbReference type="InterPro" id="IPR020843">
    <property type="entry name" value="ER"/>
</dbReference>
<dbReference type="PROSITE" id="PS50075">
    <property type="entry name" value="CARRIER"/>
    <property type="match status" value="1"/>
</dbReference>
<dbReference type="InterPro" id="IPR016036">
    <property type="entry name" value="Malonyl_transacylase_ACP-bd"/>
</dbReference>
<evidence type="ECO:0000256" key="2">
    <source>
        <dbReference type="ARBA" id="ARBA00022553"/>
    </source>
</evidence>
<keyword evidence="7" id="KW-0511">Multifunctional enzyme</keyword>
<dbReference type="SMART" id="SM00825">
    <property type="entry name" value="PKS_KS"/>
    <property type="match status" value="1"/>
</dbReference>
<keyword evidence="6" id="KW-0560">Oxidoreductase</keyword>
<evidence type="ECO:0000259" key="12">
    <source>
        <dbReference type="PROSITE" id="PS52004"/>
    </source>
</evidence>
<dbReference type="InterPro" id="IPR049900">
    <property type="entry name" value="PKS_mFAS_DH"/>
</dbReference>
<dbReference type="Pfam" id="PF21089">
    <property type="entry name" value="PKS_DH_N"/>
    <property type="match status" value="1"/>
</dbReference>
<evidence type="ECO:0000256" key="7">
    <source>
        <dbReference type="ARBA" id="ARBA00023268"/>
    </source>
</evidence>
<evidence type="ECO:0000256" key="10">
    <source>
        <dbReference type="SAM" id="MobiDB-lite"/>
    </source>
</evidence>
<evidence type="ECO:0000259" key="13">
    <source>
        <dbReference type="PROSITE" id="PS52019"/>
    </source>
</evidence>
<dbReference type="Gene3D" id="1.10.1200.10">
    <property type="entry name" value="ACP-like"/>
    <property type="match status" value="1"/>
</dbReference>
<dbReference type="InterPro" id="IPR009081">
    <property type="entry name" value="PP-bd_ACP"/>
</dbReference>
<organism evidence="14 15">
    <name type="scientific">Penicillium egyptiacum</name>
    <dbReference type="NCBI Taxonomy" id="1303716"/>
    <lineage>
        <taxon>Eukaryota</taxon>
        <taxon>Fungi</taxon>
        <taxon>Dikarya</taxon>
        <taxon>Ascomycota</taxon>
        <taxon>Pezizomycotina</taxon>
        <taxon>Eurotiomycetes</taxon>
        <taxon>Eurotiomycetidae</taxon>
        <taxon>Eurotiales</taxon>
        <taxon>Aspergillaceae</taxon>
        <taxon>Penicillium</taxon>
    </lineage>
</organism>
<evidence type="ECO:0000313" key="14">
    <source>
        <dbReference type="EMBL" id="CAG8903910.1"/>
    </source>
</evidence>
<evidence type="ECO:0000256" key="5">
    <source>
        <dbReference type="ARBA" id="ARBA00022857"/>
    </source>
</evidence>
<dbReference type="Gene3D" id="3.40.50.720">
    <property type="entry name" value="NAD(P)-binding Rossmann-like Domain"/>
    <property type="match status" value="3"/>
</dbReference>
<reference evidence="14" key="1">
    <citation type="submission" date="2021-07" db="EMBL/GenBank/DDBJ databases">
        <authorList>
            <person name="Branca A.L. A."/>
        </authorList>
    </citation>
    <scope>NUCLEOTIDE SEQUENCE</scope>
</reference>
<dbReference type="SUPFAM" id="SSF53335">
    <property type="entry name" value="S-adenosyl-L-methionine-dependent methyltransferases"/>
    <property type="match status" value="1"/>
</dbReference>
<accession>A0A9W4KLH0</accession>
<keyword evidence="4" id="KW-0808">Transferase</keyword>
<dbReference type="Proteomes" id="UP001154252">
    <property type="component" value="Unassembled WGS sequence"/>
</dbReference>
<dbReference type="GO" id="GO:0016491">
    <property type="term" value="F:oxidoreductase activity"/>
    <property type="evidence" value="ECO:0007669"/>
    <property type="project" value="UniProtKB-KW"/>
</dbReference>
<evidence type="ECO:0000313" key="15">
    <source>
        <dbReference type="Proteomes" id="UP001154252"/>
    </source>
</evidence>
<dbReference type="InterPro" id="IPR016035">
    <property type="entry name" value="Acyl_Trfase/lysoPLipase"/>
</dbReference>
<dbReference type="CDD" id="cd00833">
    <property type="entry name" value="PKS"/>
    <property type="match status" value="1"/>
</dbReference>
<proteinExistence type="predicted"/>
<dbReference type="InterPro" id="IPR014031">
    <property type="entry name" value="Ketoacyl_synth_C"/>
</dbReference>
<keyword evidence="3" id="KW-0489">Methyltransferase</keyword>
<dbReference type="InterPro" id="IPR057326">
    <property type="entry name" value="KR_dom"/>
</dbReference>
<dbReference type="Pfam" id="PF16197">
    <property type="entry name" value="KAsynt_C_assoc"/>
    <property type="match status" value="1"/>
</dbReference>
<dbReference type="SUPFAM" id="SSF50129">
    <property type="entry name" value="GroES-like"/>
    <property type="match status" value="1"/>
</dbReference>
<feature type="active site" description="Proton donor; for dehydratase activity" evidence="9">
    <location>
        <position position="1223"/>
    </location>
</feature>
<dbReference type="GO" id="GO:0004315">
    <property type="term" value="F:3-oxoacyl-[acyl-carrier-protein] synthase activity"/>
    <property type="evidence" value="ECO:0007669"/>
    <property type="project" value="InterPro"/>
</dbReference>
<feature type="active site" description="Proton acceptor; for dehydratase activity" evidence="9">
    <location>
        <position position="1041"/>
    </location>
</feature>
<evidence type="ECO:0000259" key="11">
    <source>
        <dbReference type="PROSITE" id="PS50075"/>
    </source>
</evidence>
<dbReference type="SMART" id="SM00829">
    <property type="entry name" value="PKS_ER"/>
    <property type="match status" value="1"/>
</dbReference>
<dbReference type="GO" id="GO:0032259">
    <property type="term" value="P:methylation"/>
    <property type="evidence" value="ECO:0007669"/>
    <property type="project" value="UniProtKB-KW"/>
</dbReference>
<dbReference type="InterPro" id="IPR020841">
    <property type="entry name" value="PKS_Beta-ketoAc_synthase_dom"/>
</dbReference>
<dbReference type="PANTHER" id="PTHR43775:SF50">
    <property type="entry name" value="HIGHLY REDUCING POLYKETIDE SYNTHASE SRDA"/>
    <property type="match status" value="1"/>
</dbReference>
<keyword evidence="15" id="KW-1185">Reference proteome</keyword>
<dbReference type="Pfam" id="PF14765">
    <property type="entry name" value="PS-DH"/>
    <property type="match status" value="1"/>
</dbReference>
<dbReference type="Gene3D" id="3.40.47.10">
    <property type="match status" value="1"/>
</dbReference>
<dbReference type="InterPro" id="IPR014043">
    <property type="entry name" value="Acyl_transferase_dom"/>
</dbReference>